<gene>
    <name evidence="7" type="primary">Contig7845.g8366</name>
    <name evidence="7" type="ORF">STYLEM_4519</name>
</gene>
<dbReference type="GO" id="GO:0005524">
    <property type="term" value="F:ATP binding"/>
    <property type="evidence" value="ECO:0007669"/>
    <property type="project" value="UniProtKB-KW"/>
</dbReference>
<reference evidence="7 8" key="1">
    <citation type="submission" date="2014-06" db="EMBL/GenBank/DDBJ databases">
        <authorList>
            <person name="Swart Estienne"/>
        </authorList>
    </citation>
    <scope>NUCLEOTIDE SEQUENCE [LARGE SCALE GENOMIC DNA]</scope>
    <source>
        <strain evidence="7 8">130c</strain>
    </source>
</reference>
<dbReference type="InterPro" id="IPR000719">
    <property type="entry name" value="Prot_kinase_dom"/>
</dbReference>
<dbReference type="GO" id="GO:0005634">
    <property type="term" value="C:nucleus"/>
    <property type="evidence" value="ECO:0007669"/>
    <property type="project" value="TreeGrafter"/>
</dbReference>
<evidence type="ECO:0000256" key="2">
    <source>
        <dbReference type="ARBA" id="ARBA00022679"/>
    </source>
</evidence>
<keyword evidence="1" id="KW-0723">Serine/threonine-protein kinase</keyword>
<dbReference type="AlphaFoldDB" id="A0A078A440"/>
<dbReference type="InParanoid" id="A0A078A440"/>
<evidence type="ECO:0000256" key="5">
    <source>
        <dbReference type="ARBA" id="ARBA00022840"/>
    </source>
</evidence>
<keyword evidence="2" id="KW-0808">Transferase</keyword>
<dbReference type="InterPro" id="IPR008271">
    <property type="entry name" value="Ser/Thr_kinase_AS"/>
</dbReference>
<dbReference type="SMART" id="SM00220">
    <property type="entry name" value="S_TKc"/>
    <property type="match status" value="1"/>
</dbReference>
<keyword evidence="3" id="KW-0547">Nucleotide-binding</keyword>
<sequence length="511" mass="59268">MLTVSREKLQFFKKTLESSMIGKINIAFENPIFQDFKRILSLQYSNIKVHFKFNEPFNEQLEDLIMSMNQVAVYDNCLVLRESKQCEQIEGYITLQIDGIYFCQNIHENIISSQAAVYRAISTDIYDKSQYAIKKYEITSVQQLELIKREIKLMRALQASSKKNDHILCYLHQVIQDQNQVYLILDYSHYGDLSKLIQEKSPLQESEVKHIILQLLFSLALMHSKEIIHRDLKPDNILVMDRDSLQVSIADFGLACFNHDNTAKSIKCGSPGFMAPEILRDQLFDLNSDVFSLGCIMYSLITKGCIFPGKTIQSKKYSGLIRMFRSIEVNAQQKSIYSLFSDSHAWFENHSQYISERLHYLKLKNPNRKKDPYAQNSEHRRITLKSTKMECMQSWLGPSQGIGKKVDGEQKTQSITNAQRILKLRELCNGKTNNNSQVNLCEPQQIPEHLNQSLNEEIDENLLEEQTPRAINNGNRIASKITNRLNLSIILLENKHYMSNLNTPVKQRYFQ</sequence>
<dbReference type="PANTHER" id="PTHR24345">
    <property type="entry name" value="SERINE/THREONINE-PROTEIN KINASE PLK"/>
    <property type="match status" value="1"/>
</dbReference>
<feature type="domain" description="Protein kinase" evidence="6">
    <location>
        <begin position="103"/>
        <end position="382"/>
    </location>
</feature>
<dbReference type="PANTHER" id="PTHR24345:SF0">
    <property type="entry name" value="CELL CYCLE SERINE_THREONINE-PROTEIN KINASE CDC5_MSD2"/>
    <property type="match status" value="1"/>
</dbReference>
<dbReference type="SUPFAM" id="SSF56112">
    <property type="entry name" value="Protein kinase-like (PK-like)"/>
    <property type="match status" value="1"/>
</dbReference>
<dbReference type="Pfam" id="PF00069">
    <property type="entry name" value="Pkinase"/>
    <property type="match status" value="1"/>
</dbReference>
<organism evidence="7 8">
    <name type="scientific">Stylonychia lemnae</name>
    <name type="common">Ciliate</name>
    <dbReference type="NCBI Taxonomy" id="5949"/>
    <lineage>
        <taxon>Eukaryota</taxon>
        <taxon>Sar</taxon>
        <taxon>Alveolata</taxon>
        <taxon>Ciliophora</taxon>
        <taxon>Intramacronucleata</taxon>
        <taxon>Spirotrichea</taxon>
        <taxon>Stichotrichia</taxon>
        <taxon>Sporadotrichida</taxon>
        <taxon>Oxytrichidae</taxon>
        <taxon>Stylonychinae</taxon>
        <taxon>Stylonychia</taxon>
    </lineage>
</organism>
<dbReference type="PROSITE" id="PS00108">
    <property type="entry name" value="PROTEIN_KINASE_ST"/>
    <property type="match status" value="1"/>
</dbReference>
<evidence type="ECO:0000313" key="7">
    <source>
        <dbReference type="EMBL" id="CDW75529.1"/>
    </source>
</evidence>
<dbReference type="InterPro" id="IPR011009">
    <property type="entry name" value="Kinase-like_dom_sf"/>
</dbReference>
<dbReference type="PROSITE" id="PS50011">
    <property type="entry name" value="PROTEIN_KINASE_DOM"/>
    <property type="match status" value="1"/>
</dbReference>
<evidence type="ECO:0000256" key="4">
    <source>
        <dbReference type="ARBA" id="ARBA00022777"/>
    </source>
</evidence>
<keyword evidence="5" id="KW-0067">ATP-binding</keyword>
<accession>A0A078A440</accession>
<evidence type="ECO:0000256" key="3">
    <source>
        <dbReference type="ARBA" id="ARBA00022741"/>
    </source>
</evidence>
<dbReference type="GO" id="GO:0004674">
    <property type="term" value="F:protein serine/threonine kinase activity"/>
    <property type="evidence" value="ECO:0007669"/>
    <property type="project" value="UniProtKB-KW"/>
</dbReference>
<protein>
    <submittedName>
        <fullName evidence="7">Serine threonine protein kinase</fullName>
    </submittedName>
</protein>
<keyword evidence="4 7" id="KW-0418">Kinase</keyword>
<dbReference type="EMBL" id="CCKQ01004372">
    <property type="protein sequence ID" value="CDW75529.1"/>
    <property type="molecule type" value="Genomic_DNA"/>
</dbReference>
<evidence type="ECO:0000313" key="8">
    <source>
        <dbReference type="Proteomes" id="UP000039865"/>
    </source>
</evidence>
<name>A0A078A440_STYLE</name>
<dbReference type="Proteomes" id="UP000039865">
    <property type="component" value="Unassembled WGS sequence"/>
</dbReference>
<keyword evidence="8" id="KW-1185">Reference proteome</keyword>
<dbReference type="OrthoDB" id="371082at2759"/>
<dbReference type="Gene3D" id="1.10.510.10">
    <property type="entry name" value="Transferase(Phosphotransferase) domain 1"/>
    <property type="match status" value="1"/>
</dbReference>
<evidence type="ECO:0000259" key="6">
    <source>
        <dbReference type="PROSITE" id="PS50011"/>
    </source>
</evidence>
<proteinExistence type="predicted"/>
<evidence type="ECO:0000256" key="1">
    <source>
        <dbReference type="ARBA" id="ARBA00022527"/>
    </source>
</evidence>